<dbReference type="Gene3D" id="3.40.605.10">
    <property type="entry name" value="Aldehyde Dehydrogenase, Chain A, domain 1"/>
    <property type="match status" value="1"/>
</dbReference>
<protein>
    <submittedName>
        <fullName evidence="7">Putative aldehyde dehydrogenase</fullName>
    </submittedName>
</protein>
<organism evidence="7 8">
    <name type="scientific">Gordonia effusa NBRC 100432</name>
    <dbReference type="NCBI Taxonomy" id="1077974"/>
    <lineage>
        <taxon>Bacteria</taxon>
        <taxon>Bacillati</taxon>
        <taxon>Actinomycetota</taxon>
        <taxon>Actinomycetes</taxon>
        <taxon>Mycobacteriales</taxon>
        <taxon>Gordoniaceae</taxon>
        <taxon>Gordonia</taxon>
    </lineage>
</organism>
<dbReference type="InterPro" id="IPR029510">
    <property type="entry name" value="Ald_DH_CS_GLU"/>
</dbReference>
<evidence type="ECO:0000256" key="1">
    <source>
        <dbReference type="ARBA" id="ARBA00009986"/>
    </source>
</evidence>
<dbReference type="OrthoDB" id="6882680at2"/>
<evidence type="ECO:0000313" key="8">
    <source>
        <dbReference type="Proteomes" id="UP000035034"/>
    </source>
</evidence>
<evidence type="ECO:0000259" key="6">
    <source>
        <dbReference type="Pfam" id="PF00171"/>
    </source>
</evidence>
<evidence type="ECO:0000256" key="5">
    <source>
        <dbReference type="RuleBase" id="RU003345"/>
    </source>
</evidence>
<dbReference type="FunFam" id="3.40.605.10:FF:000011">
    <property type="entry name" value="ALD5p Mitochondrial aldehyde dehydrogenase"/>
    <property type="match status" value="1"/>
</dbReference>
<dbReference type="PROSITE" id="PS00687">
    <property type="entry name" value="ALDEHYDE_DEHYDR_GLU"/>
    <property type="match status" value="1"/>
</dbReference>
<accession>H0R359</accession>
<dbReference type="InterPro" id="IPR016161">
    <property type="entry name" value="Ald_DH/histidinol_DH"/>
</dbReference>
<dbReference type="PANTHER" id="PTHR11699">
    <property type="entry name" value="ALDEHYDE DEHYDROGENASE-RELATED"/>
    <property type="match status" value="1"/>
</dbReference>
<keyword evidence="2 5" id="KW-0560">Oxidoreductase</keyword>
<evidence type="ECO:0000256" key="3">
    <source>
        <dbReference type="ARBA" id="ARBA00023027"/>
    </source>
</evidence>
<feature type="domain" description="Aldehyde dehydrogenase" evidence="6">
    <location>
        <begin position="29"/>
        <end position="286"/>
    </location>
</feature>
<keyword evidence="8" id="KW-1185">Reference proteome</keyword>
<reference evidence="7 8" key="1">
    <citation type="submission" date="2011-12" db="EMBL/GenBank/DDBJ databases">
        <title>Whole genome shotgun sequence of Gordonia effusa NBRC 100432.</title>
        <authorList>
            <person name="Yoshida I."/>
            <person name="Takarada H."/>
            <person name="Hosoyama A."/>
            <person name="Tsuchikane K."/>
            <person name="Katsumata H."/>
            <person name="Yamazaki S."/>
            <person name="Fujita N."/>
        </authorList>
    </citation>
    <scope>NUCLEOTIDE SEQUENCE [LARGE SCALE GENOMIC DNA]</scope>
    <source>
        <strain evidence="7 8">NBRC 100432</strain>
    </source>
</reference>
<sequence length="286" mass="30282">MTITADTALLPAVRDFVSRDRKMLIGGAWVDAESGRTFDTFDPANGQRITGVAHGTAADVDKAVKAARIAFEEGPWSRMKPNERERLIWRVGDLLSERAEIFGQLEALDNGKAATIATAVDVAWSADVFRYNAGLATKINGDSVNVSMPFAPGGQFHAYTLREPVGVCGQIVPWNFPILMATWKIAPALAAGNTVVLKPAEQTPLSALMLGELFEEAGFPPGVVNIVPGYGDAGAALSAHMDVDKVAFTGSTEVGKLIVDAAKGNLKKVSLELGGKSPNIVYADAD</sequence>
<dbReference type="Pfam" id="PF00171">
    <property type="entry name" value="Aldedh"/>
    <property type="match status" value="1"/>
</dbReference>
<dbReference type="InterPro" id="IPR015590">
    <property type="entry name" value="Aldehyde_DH_dom"/>
</dbReference>
<keyword evidence="3" id="KW-0520">NAD</keyword>
<evidence type="ECO:0000256" key="2">
    <source>
        <dbReference type="ARBA" id="ARBA00023002"/>
    </source>
</evidence>
<feature type="active site" evidence="4">
    <location>
        <position position="272"/>
    </location>
</feature>
<gene>
    <name evidence="7" type="ORF">GOEFS_091_00010</name>
</gene>
<comment type="caution">
    <text evidence="7">The sequence shown here is derived from an EMBL/GenBank/DDBJ whole genome shotgun (WGS) entry which is preliminary data.</text>
</comment>
<dbReference type="RefSeq" id="WP_007318845.1">
    <property type="nucleotide sequence ID" value="NZ_BAEH01000091.1"/>
</dbReference>
<evidence type="ECO:0000313" key="7">
    <source>
        <dbReference type="EMBL" id="GAB19510.1"/>
    </source>
</evidence>
<dbReference type="InterPro" id="IPR016162">
    <property type="entry name" value="Ald_DH_N"/>
</dbReference>
<dbReference type="GO" id="GO:0016620">
    <property type="term" value="F:oxidoreductase activity, acting on the aldehyde or oxo group of donors, NAD or NADP as acceptor"/>
    <property type="evidence" value="ECO:0007669"/>
    <property type="project" value="UniProtKB-ARBA"/>
</dbReference>
<feature type="non-terminal residue" evidence="7">
    <location>
        <position position="286"/>
    </location>
</feature>
<dbReference type="AlphaFoldDB" id="H0R359"/>
<dbReference type="eggNOG" id="COG1012">
    <property type="taxonomic scope" value="Bacteria"/>
</dbReference>
<dbReference type="Proteomes" id="UP000035034">
    <property type="component" value="Unassembled WGS sequence"/>
</dbReference>
<name>H0R359_9ACTN</name>
<comment type="similarity">
    <text evidence="1 5">Belongs to the aldehyde dehydrogenase family.</text>
</comment>
<dbReference type="EMBL" id="BAEH01000091">
    <property type="protein sequence ID" value="GAB19510.1"/>
    <property type="molecule type" value="Genomic_DNA"/>
</dbReference>
<dbReference type="SUPFAM" id="SSF53720">
    <property type="entry name" value="ALDH-like"/>
    <property type="match status" value="1"/>
</dbReference>
<evidence type="ECO:0000256" key="4">
    <source>
        <dbReference type="PROSITE-ProRule" id="PRU10007"/>
    </source>
</evidence>
<dbReference type="STRING" id="1077974.GOEFS_091_00010"/>
<proteinExistence type="inferred from homology"/>